<dbReference type="InterPro" id="IPR045008">
    <property type="entry name" value="ACX4-like"/>
</dbReference>
<evidence type="ECO:0000313" key="9">
    <source>
        <dbReference type="EMBL" id="SHF75552.1"/>
    </source>
</evidence>
<evidence type="ECO:0000259" key="6">
    <source>
        <dbReference type="Pfam" id="PF00441"/>
    </source>
</evidence>
<proteinExistence type="inferred from homology"/>
<dbReference type="PANTHER" id="PTHR43188">
    <property type="entry name" value="ACYL-COENZYME A OXIDASE"/>
    <property type="match status" value="1"/>
</dbReference>
<organism evidence="9 10">
    <name type="scientific">Chryseobacterium arachidis</name>
    <dbReference type="NCBI Taxonomy" id="1416778"/>
    <lineage>
        <taxon>Bacteria</taxon>
        <taxon>Pseudomonadati</taxon>
        <taxon>Bacteroidota</taxon>
        <taxon>Flavobacteriia</taxon>
        <taxon>Flavobacteriales</taxon>
        <taxon>Weeksellaceae</taxon>
        <taxon>Chryseobacterium group</taxon>
        <taxon>Chryseobacterium</taxon>
    </lineage>
</organism>
<evidence type="ECO:0000313" key="10">
    <source>
        <dbReference type="Proteomes" id="UP000184518"/>
    </source>
</evidence>
<evidence type="ECO:0000259" key="7">
    <source>
        <dbReference type="Pfam" id="PF02770"/>
    </source>
</evidence>
<dbReference type="GO" id="GO:0050660">
    <property type="term" value="F:flavin adenine dinucleotide binding"/>
    <property type="evidence" value="ECO:0007669"/>
    <property type="project" value="InterPro"/>
</dbReference>
<dbReference type="InterPro" id="IPR009075">
    <property type="entry name" value="AcylCo_DH/oxidase_C"/>
</dbReference>
<dbReference type="Pfam" id="PF02771">
    <property type="entry name" value="Acyl-CoA_dh_N"/>
    <property type="match status" value="1"/>
</dbReference>
<keyword evidence="3 5" id="KW-0285">Flavoprotein</keyword>
<evidence type="ECO:0000256" key="3">
    <source>
        <dbReference type="ARBA" id="ARBA00022630"/>
    </source>
</evidence>
<dbReference type="Gene3D" id="2.40.110.10">
    <property type="entry name" value="Butyryl-CoA Dehydrogenase, subunit A, domain 2"/>
    <property type="match status" value="1"/>
</dbReference>
<dbReference type="Gene3D" id="1.20.140.10">
    <property type="entry name" value="Butyryl-CoA Dehydrogenase, subunit A, domain 3"/>
    <property type="match status" value="1"/>
</dbReference>
<dbReference type="InterPro" id="IPR006091">
    <property type="entry name" value="Acyl-CoA_Oxase/DH_mid-dom"/>
</dbReference>
<comment type="similarity">
    <text evidence="2 5">Belongs to the acyl-CoA dehydrogenase family.</text>
</comment>
<comment type="cofactor">
    <cofactor evidence="1 5">
        <name>FAD</name>
        <dbReference type="ChEBI" id="CHEBI:57692"/>
    </cofactor>
</comment>
<dbReference type="InterPro" id="IPR036250">
    <property type="entry name" value="AcylCo_DH-like_C"/>
</dbReference>
<dbReference type="GO" id="GO:0006635">
    <property type="term" value="P:fatty acid beta-oxidation"/>
    <property type="evidence" value="ECO:0007669"/>
    <property type="project" value="InterPro"/>
</dbReference>
<dbReference type="InterPro" id="IPR013786">
    <property type="entry name" value="AcylCoA_DH/ox_N"/>
</dbReference>
<feature type="domain" description="Acyl-CoA dehydrogenase/oxidase C-terminal" evidence="6">
    <location>
        <begin position="325"/>
        <end position="465"/>
    </location>
</feature>
<feature type="domain" description="Acyl-CoA dehydrogenase/oxidase N-terminal" evidence="8">
    <location>
        <begin position="98"/>
        <end position="207"/>
    </location>
</feature>
<keyword evidence="4 5" id="KW-0274">FAD</keyword>
<dbReference type="SUPFAM" id="SSF47203">
    <property type="entry name" value="Acyl-CoA dehydrogenase C-terminal domain-like"/>
    <property type="match status" value="1"/>
</dbReference>
<dbReference type="InterPro" id="IPR046373">
    <property type="entry name" value="Acyl-CoA_Oxase/DH_mid-dom_sf"/>
</dbReference>
<dbReference type="AlphaFoldDB" id="A0A1M5E908"/>
<dbReference type="EMBL" id="FQUT01000006">
    <property type="protein sequence ID" value="SHF75552.1"/>
    <property type="molecule type" value="Genomic_DNA"/>
</dbReference>
<keyword evidence="5" id="KW-0560">Oxidoreductase</keyword>
<dbReference type="FunFam" id="1.10.540.10:FF:000026">
    <property type="entry name" value="Acyl-CoA dehydrogenase medium chain"/>
    <property type="match status" value="1"/>
</dbReference>
<dbReference type="SUPFAM" id="SSF56645">
    <property type="entry name" value="Acyl-CoA dehydrogenase NM domain-like"/>
    <property type="match status" value="1"/>
</dbReference>
<dbReference type="Proteomes" id="UP000184518">
    <property type="component" value="Unassembled WGS sequence"/>
</dbReference>
<dbReference type="STRING" id="1416778.SAMN05443633_106138"/>
<evidence type="ECO:0000256" key="2">
    <source>
        <dbReference type="ARBA" id="ARBA00009347"/>
    </source>
</evidence>
<name>A0A1M5E908_9FLAO</name>
<gene>
    <name evidence="9" type="ORF">SAMN05443633_106138</name>
</gene>
<evidence type="ECO:0000259" key="8">
    <source>
        <dbReference type="Pfam" id="PF02771"/>
    </source>
</evidence>
<sequence length="472" mass="53123">MFVFGEIFAYLLQINTQTITMSNTFSKIRNAIELFRSIDFDQLSAISQKVNLPKLMENFSKLDDKQLSGMMKMLDPNKKKKELPPIDGDFYDIYHTLSPEQREIQLKVRAFMEKEVKPLVNHYWLRDEFPHELIPKFQKLNICGVTYEGYGCPGMPFLMEGVIAMEMARIDASIATFFGVQSGLAMGSIYICGSEEQKQKWLPQMQKFEKIGAFGLTEPEVGSGAAGGLTVTCKKTPEGWILNGQKKWIGNATFADIIIIWARDLDDGEVKGFIVEKDNPGYSVEKIKGKMALRIVQNGLITLKDCLVTEENRLQHANSFKDTGKVLRMTRAGVAWMATGCARGAYESALDYTRKREQFGKPIASFQMIQGHLVEMLSNLTAMQTMVFRLSEMQDEGILKDEHASLAKVFCTLRTRDIVSRAREVLGGNGILLEYDVARFVADAEAIYSYEGTKEINSLIVGRSITGFSAFI</sequence>
<evidence type="ECO:0000256" key="1">
    <source>
        <dbReference type="ARBA" id="ARBA00001974"/>
    </source>
</evidence>
<reference evidence="10" key="1">
    <citation type="submission" date="2016-11" db="EMBL/GenBank/DDBJ databases">
        <authorList>
            <person name="Varghese N."/>
            <person name="Submissions S."/>
        </authorList>
    </citation>
    <scope>NUCLEOTIDE SEQUENCE [LARGE SCALE GENOMIC DNA]</scope>
    <source>
        <strain evidence="10">DSM 27619</strain>
    </source>
</reference>
<feature type="domain" description="Acyl-CoA oxidase/dehydrogenase middle" evidence="7">
    <location>
        <begin position="213"/>
        <end position="306"/>
    </location>
</feature>
<evidence type="ECO:0000256" key="4">
    <source>
        <dbReference type="ARBA" id="ARBA00022827"/>
    </source>
</evidence>
<accession>A0A1M5E908</accession>
<dbReference type="PANTHER" id="PTHR43188:SF1">
    <property type="entry name" value="ACYL-COA DEHYDROGENASE"/>
    <property type="match status" value="1"/>
</dbReference>
<dbReference type="GO" id="GO:0003995">
    <property type="term" value="F:acyl-CoA dehydrogenase activity"/>
    <property type="evidence" value="ECO:0007669"/>
    <property type="project" value="InterPro"/>
</dbReference>
<protein>
    <submittedName>
        <fullName evidence="9">Glutaryl-CoA dehydrogenase</fullName>
    </submittedName>
</protein>
<dbReference type="InterPro" id="IPR037069">
    <property type="entry name" value="AcylCoA_DH/ox_N_sf"/>
</dbReference>
<keyword evidence="10" id="KW-1185">Reference proteome</keyword>
<dbReference type="Gene3D" id="1.10.540.10">
    <property type="entry name" value="Acyl-CoA dehydrogenase/oxidase, N-terminal domain"/>
    <property type="match status" value="1"/>
</dbReference>
<dbReference type="InterPro" id="IPR009100">
    <property type="entry name" value="AcylCoA_DH/oxidase_NM_dom_sf"/>
</dbReference>
<evidence type="ECO:0000256" key="5">
    <source>
        <dbReference type="RuleBase" id="RU362125"/>
    </source>
</evidence>
<dbReference type="Pfam" id="PF00441">
    <property type="entry name" value="Acyl-CoA_dh_1"/>
    <property type="match status" value="1"/>
</dbReference>
<dbReference type="Pfam" id="PF02770">
    <property type="entry name" value="Acyl-CoA_dh_M"/>
    <property type="match status" value="1"/>
</dbReference>
<dbReference type="PROSITE" id="PS00073">
    <property type="entry name" value="ACYL_COA_DH_2"/>
    <property type="match status" value="1"/>
</dbReference>
<dbReference type="InterPro" id="IPR006089">
    <property type="entry name" value="Acyl-CoA_DH_CS"/>
</dbReference>